<accession>A0AAI9T0R7</accession>
<evidence type="ECO:0000256" key="1">
    <source>
        <dbReference type="PROSITE-ProRule" id="PRU00285"/>
    </source>
</evidence>
<name>A0AAI9T0R7_9ASCO</name>
<dbReference type="SUPFAM" id="SSF49764">
    <property type="entry name" value="HSP20-like chaperones"/>
    <property type="match status" value="1"/>
</dbReference>
<evidence type="ECO:0000313" key="5">
    <source>
        <dbReference type="EMBL" id="KAI3406733.2"/>
    </source>
</evidence>
<dbReference type="GeneID" id="73377955"/>
<evidence type="ECO:0000256" key="2">
    <source>
        <dbReference type="RuleBase" id="RU003616"/>
    </source>
</evidence>
<dbReference type="Gene3D" id="2.60.40.790">
    <property type="match status" value="1"/>
</dbReference>
<reference evidence="5" key="1">
    <citation type="journal article" date="2022" name="DNA Res.">
        <title>Genome analysis of five recently described species of the CUG-Ser clade uncovers Candida theae as a new hybrid lineage with pathogenic potential in the Candida parapsilosis species complex.</title>
        <authorList>
            <person name="Mixao V."/>
            <person name="Del Olmo V."/>
            <person name="Hegedusova E."/>
            <person name="Saus E."/>
            <person name="Pryszcz L."/>
            <person name="Cillingova A."/>
            <person name="Nosek J."/>
            <person name="Gabaldon T."/>
        </authorList>
    </citation>
    <scope>NUCLEOTIDE SEQUENCE</scope>
    <source>
        <strain evidence="5">CBS 10844</strain>
    </source>
</reference>
<evidence type="ECO:0000259" key="4">
    <source>
        <dbReference type="PROSITE" id="PS01031"/>
    </source>
</evidence>
<proteinExistence type="inferred from homology"/>
<protein>
    <recommendedName>
        <fullName evidence="4">SHSP domain-containing protein</fullName>
    </recommendedName>
</protein>
<dbReference type="PROSITE" id="PS01031">
    <property type="entry name" value="SHSP"/>
    <property type="match status" value="1"/>
</dbReference>
<keyword evidence="6" id="KW-1185">Reference proteome</keyword>
<dbReference type="Proteomes" id="UP001202479">
    <property type="component" value="Unassembled WGS sequence"/>
</dbReference>
<comment type="similarity">
    <text evidence="1 2">Belongs to the small heat shock protein (HSP20) family.</text>
</comment>
<dbReference type="InterPro" id="IPR002068">
    <property type="entry name" value="A-crystallin/Hsp20_dom"/>
</dbReference>
<dbReference type="AlphaFoldDB" id="A0AAI9T0R7"/>
<feature type="domain" description="SHSP" evidence="4">
    <location>
        <begin position="75"/>
        <end position="183"/>
    </location>
</feature>
<dbReference type="RefSeq" id="XP_049182478.1">
    <property type="nucleotide sequence ID" value="XM_049324688.1"/>
</dbReference>
<dbReference type="Pfam" id="PF00011">
    <property type="entry name" value="HSP20"/>
    <property type="match status" value="1"/>
</dbReference>
<feature type="compositionally biased region" description="Basic residues" evidence="3">
    <location>
        <begin position="18"/>
        <end position="32"/>
    </location>
</feature>
<organism evidence="5 6">
    <name type="scientific">Candida oxycetoniae</name>
    <dbReference type="NCBI Taxonomy" id="497107"/>
    <lineage>
        <taxon>Eukaryota</taxon>
        <taxon>Fungi</taxon>
        <taxon>Dikarya</taxon>
        <taxon>Ascomycota</taxon>
        <taxon>Saccharomycotina</taxon>
        <taxon>Pichiomycetes</taxon>
        <taxon>Debaryomycetaceae</taxon>
        <taxon>Candida/Lodderomyces clade</taxon>
        <taxon>Candida</taxon>
    </lineage>
</organism>
<comment type="caution">
    <text evidence="5">The sequence shown here is derived from an EMBL/GenBank/DDBJ whole genome shotgun (WGS) entry which is preliminary data.</text>
</comment>
<feature type="region of interest" description="Disordered" evidence="3">
    <location>
        <begin position="1"/>
        <end position="48"/>
    </location>
</feature>
<dbReference type="CDD" id="cd00298">
    <property type="entry name" value="ACD_sHsps_p23-like"/>
    <property type="match status" value="1"/>
</dbReference>
<evidence type="ECO:0000313" key="6">
    <source>
        <dbReference type="Proteomes" id="UP001202479"/>
    </source>
</evidence>
<dbReference type="EMBL" id="JAHUZD010000021">
    <property type="protein sequence ID" value="KAI3406733.2"/>
    <property type="molecule type" value="Genomic_DNA"/>
</dbReference>
<dbReference type="InterPro" id="IPR008978">
    <property type="entry name" value="HSP20-like_chaperone"/>
</dbReference>
<sequence length="184" mass="21349">MAGASKSYNRDFDGAMSRPRKYTHIMPKKYNPRKYVESSHPSSQLERSRGAFVPALWDRDNWFVDEFWDKLSSGRYFVGFDDSLHTDEENDKYIVNYKEPGLNSEDVKIDFDKENNELVINMNHKEADEKSSSYKSYESSVKFSKPIKVDKIEAEIDKNGLNLVLPKEVADSERLHNIPIKSKA</sequence>
<gene>
    <name evidence="5" type="ORF">KGF56_000338</name>
</gene>
<evidence type="ECO:0000256" key="3">
    <source>
        <dbReference type="SAM" id="MobiDB-lite"/>
    </source>
</evidence>